<evidence type="ECO:0000256" key="5">
    <source>
        <dbReference type="SAM" id="MobiDB-lite"/>
    </source>
</evidence>
<dbReference type="InterPro" id="IPR000340">
    <property type="entry name" value="Dual-sp_phosphatase_cat-dom"/>
</dbReference>
<comment type="similarity">
    <text evidence="1">Belongs to the protein-tyrosine phosphatase family. Non-receptor class dual specificity subfamily.</text>
</comment>
<dbReference type="GO" id="GO:0033550">
    <property type="term" value="F:MAP kinase tyrosine phosphatase activity"/>
    <property type="evidence" value="ECO:0007669"/>
    <property type="project" value="TreeGrafter"/>
</dbReference>
<dbReference type="GO" id="GO:0017017">
    <property type="term" value="F:MAP kinase tyrosine/serine/threonine phosphatase activity"/>
    <property type="evidence" value="ECO:0007669"/>
    <property type="project" value="TreeGrafter"/>
</dbReference>
<dbReference type="SMART" id="SM00195">
    <property type="entry name" value="DSPc"/>
    <property type="match status" value="1"/>
</dbReference>
<keyword evidence="9" id="KW-1185">Reference proteome</keyword>
<dbReference type="Proteomes" id="UP001314263">
    <property type="component" value="Unassembled WGS sequence"/>
</dbReference>
<dbReference type="SUPFAM" id="SSF52799">
    <property type="entry name" value="(Phosphotyrosine protein) phosphatases II"/>
    <property type="match status" value="1"/>
</dbReference>
<feature type="compositionally biased region" description="Basic and acidic residues" evidence="5">
    <location>
        <begin position="274"/>
        <end position="292"/>
    </location>
</feature>
<dbReference type="EMBL" id="CAUYUE010000016">
    <property type="protein sequence ID" value="CAK0787268.1"/>
    <property type="molecule type" value="Genomic_DNA"/>
</dbReference>
<evidence type="ECO:0000313" key="9">
    <source>
        <dbReference type="Proteomes" id="UP001314263"/>
    </source>
</evidence>
<evidence type="ECO:0000259" key="7">
    <source>
        <dbReference type="PROSITE" id="PS50056"/>
    </source>
</evidence>
<evidence type="ECO:0000256" key="3">
    <source>
        <dbReference type="ARBA" id="ARBA00022801"/>
    </source>
</evidence>
<dbReference type="GO" id="GO:0043409">
    <property type="term" value="P:negative regulation of MAPK cascade"/>
    <property type="evidence" value="ECO:0007669"/>
    <property type="project" value="TreeGrafter"/>
</dbReference>
<reference evidence="8 9" key="1">
    <citation type="submission" date="2023-10" db="EMBL/GenBank/DDBJ databases">
        <authorList>
            <person name="Maclean D."/>
            <person name="Macfadyen A."/>
        </authorList>
    </citation>
    <scope>NUCLEOTIDE SEQUENCE [LARGE SCALE GENOMIC DNA]</scope>
</reference>
<feature type="domain" description="Tyrosine specific protein phosphatases" evidence="7">
    <location>
        <begin position="112"/>
        <end position="170"/>
    </location>
</feature>
<dbReference type="PROSITE" id="PS50056">
    <property type="entry name" value="TYR_PHOSPHATASE_2"/>
    <property type="match status" value="1"/>
</dbReference>
<gene>
    <name evidence="8" type="ORF">CVIRNUC_010486</name>
</gene>
<dbReference type="Pfam" id="PF00782">
    <property type="entry name" value="DSPc"/>
    <property type="match status" value="1"/>
</dbReference>
<dbReference type="InterPro" id="IPR020422">
    <property type="entry name" value="TYR_PHOSPHATASE_DUAL_dom"/>
</dbReference>
<dbReference type="PROSITE" id="PS50054">
    <property type="entry name" value="TYR_PHOSPHATASE_DUAL"/>
    <property type="match status" value="1"/>
</dbReference>
<evidence type="ECO:0000259" key="6">
    <source>
        <dbReference type="PROSITE" id="PS50054"/>
    </source>
</evidence>
<feature type="region of interest" description="Disordered" evidence="5">
    <location>
        <begin position="225"/>
        <end position="294"/>
    </location>
</feature>
<dbReference type="CDD" id="cd14498">
    <property type="entry name" value="DSP"/>
    <property type="match status" value="1"/>
</dbReference>
<feature type="compositionally biased region" description="Basic residues" evidence="5">
    <location>
        <begin position="394"/>
        <end position="406"/>
    </location>
</feature>
<comment type="caution">
    <text evidence="8">The sequence shown here is derived from an EMBL/GenBank/DDBJ whole genome shotgun (WGS) entry which is preliminary data.</text>
</comment>
<protein>
    <recommendedName>
        <fullName evidence="2">protein-tyrosine-phosphatase</fullName>
        <ecNumber evidence="2">3.1.3.48</ecNumber>
    </recommendedName>
</protein>
<dbReference type="EC" id="3.1.3.48" evidence="2"/>
<dbReference type="PANTHER" id="PTHR10159:SF519">
    <property type="entry name" value="DUAL SPECIFICITY PROTEIN PHOSPHATASE MPK3"/>
    <property type="match status" value="1"/>
</dbReference>
<name>A0AAV1IJ07_9CHLO</name>
<dbReference type="InterPro" id="IPR016130">
    <property type="entry name" value="Tyr_Pase_AS"/>
</dbReference>
<proteinExistence type="inferred from homology"/>
<feature type="region of interest" description="Disordered" evidence="5">
    <location>
        <begin position="332"/>
        <end position="427"/>
    </location>
</feature>
<organism evidence="8 9">
    <name type="scientific">Coccomyxa viridis</name>
    <dbReference type="NCBI Taxonomy" id="1274662"/>
    <lineage>
        <taxon>Eukaryota</taxon>
        <taxon>Viridiplantae</taxon>
        <taxon>Chlorophyta</taxon>
        <taxon>core chlorophytes</taxon>
        <taxon>Trebouxiophyceae</taxon>
        <taxon>Trebouxiophyceae incertae sedis</taxon>
        <taxon>Coccomyxaceae</taxon>
        <taxon>Coccomyxa</taxon>
    </lineage>
</organism>
<feature type="region of interest" description="Disordered" evidence="5">
    <location>
        <begin position="27"/>
        <end position="53"/>
    </location>
</feature>
<sequence length="470" mass="51216">MLVPLGMLAGAAMGEWVTSRRSGGEFARGWAEDGRDSNASQRSTSDEESVQPITRELPSCIRPGLYMGSVAAERDLNVLQALGITHVLQVGHTLKARHKDALEYHHLMAPDSRVFDIFHAMIQRKAFDIIDAGRRAGGILVHCAAGRSRSAAVVCAYLMHKECLECEEAIADVCATHWICPNVGFKQQLQLFEDLHGDIDRWPSPHDPTWPKKISRRCAIELDRPSMKELRPARPQRSAAPDQAPLAKSASTPAMASVPAHPAQSLRNGQAPPPKEHPLEKKHSLQKEHAPQKEVSAAIHIVAKASASIAPRTPEQQSRWLVFQARVSEQAAEEKAQQQQGSQRASAAPQRAAAPSRAAGAPQRSAHRAPSPPRSGSAPPRQQPVAPPVARRAPSPRRPRRVRPHGPRNSMFMQPGAWQQSAGPRGAKWDMRGALEAAGLSVPPPLSPPVRHRFTFDDSPPPAPSLVKVF</sequence>
<dbReference type="InterPro" id="IPR000387">
    <property type="entry name" value="Tyr_Pase_dom"/>
</dbReference>
<dbReference type="GO" id="GO:0005737">
    <property type="term" value="C:cytoplasm"/>
    <property type="evidence" value="ECO:0007669"/>
    <property type="project" value="TreeGrafter"/>
</dbReference>
<dbReference type="AlphaFoldDB" id="A0AAV1IJ07"/>
<dbReference type="PANTHER" id="PTHR10159">
    <property type="entry name" value="DUAL SPECIFICITY PROTEIN PHOSPHATASE"/>
    <property type="match status" value="1"/>
</dbReference>
<feature type="region of interest" description="Disordered" evidence="5">
    <location>
        <begin position="451"/>
        <end position="470"/>
    </location>
</feature>
<dbReference type="PROSITE" id="PS00383">
    <property type="entry name" value="TYR_PHOSPHATASE_1"/>
    <property type="match status" value="1"/>
</dbReference>
<dbReference type="InterPro" id="IPR029021">
    <property type="entry name" value="Prot-tyrosine_phosphatase-like"/>
</dbReference>
<keyword evidence="3" id="KW-0378">Hydrolase</keyword>
<feature type="compositionally biased region" description="Low complexity" evidence="5">
    <location>
        <begin position="337"/>
        <end position="364"/>
    </location>
</feature>
<evidence type="ECO:0000256" key="1">
    <source>
        <dbReference type="ARBA" id="ARBA00008601"/>
    </source>
</evidence>
<dbReference type="GO" id="GO:0008330">
    <property type="term" value="F:protein tyrosine/threonine phosphatase activity"/>
    <property type="evidence" value="ECO:0007669"/>
    <property type="project" value="TreeGrafter"/>
</dbReference>
<evidence type="ECO:0000256" key="4">
    <source>
        <dbReference type="ARBA" id="ARBA00022912"/>
    </source>
</evidence>
<feature type="domain" description="Tyrosine-protein phosphatase" evidence="6">
    <location>
        <begin position="57"/>
        <end position="198"/>
    </location>
</feature>
<keyword evidence="4" id="KW-0904">Protein phosphatase</keyword>
<evidence type="ECO:0000256" key="2">
    <source>
        <dbReference type="ARBA" id="ARBA00013064"/>
    </source>
</evidence>
<dbReference type="Gene3D" id="3.90.190.10">
    <property type="entry name" value="Protein tyrosine phosphatase superfamily"/>
    <property type="match status" value="1"/>
</dbReference>
<accession>A0AAV1IJ07</accession>
<evidence type="ECO:0000313" key="8">
    <source>
        <dbReference type="EMBL" id="CAK0787268.1"/>
    </source>
</evidence>